<dbReference type="AlphaFoldDB" id="A0A165C040"/>
<sequence>MLIERRKRWLTFDWREKLTIRSCSESPKPIAYMGATWRLPNRIPGEDNDDTDAPAARFRSLAGSDYDLGYKWTNRSLLGNRMHPRSISTNQHHPLAHLETLPHQVKGYMDVTTVLVADDLACLSVCGDESSVLVWNWKLGLLILHENISRLYMPYFTFLSSRAFVMMEYRGFGAIKIYTLTNDQCSGAQQMAIRDLIPVASLQLPPITPRWSVLDFHADIGPLLVHVMPGQPFASEPDERILQFKIQYETRDMRTLTDFFYLFVHSRHLLSYRKNGPVDQTVVVPWAEWGPIHTRLLQMPVSKLQWSRFLNGQKALYGSHISDTTTRDLYILDFNVHPRRLRDLENTPDTLSSGSIDDALILNEGRRGEGRRAKGRFKVIRTPSIIEGKTLFQEDVVTSLPYIKSIRAVQKGSINGYMLDEDRIVELCTTNSLPSLMHAINAYIF</sequence>
<evidence type="ECO:0000313" key="2">
    <source>
        <dbReference type="Proteomes" id="UP000076871"/>
    </source>
</evidence>
<dbReference type="EMBL" id="KV427657">
    <property type="protein sequence ID" value="KZT01960.1"/>
    <property type="molecule type" value="Genomic_DNA"/>
</dbReference>
<evidence type="ECO:0000313" key="1">
    <source>
        <dbReference type="EMBL" id="KZT01960.1"/>
    </source>
</evidence>
<dbReference type="Proteomes" id="UP000076871">
    <property type="component" value="Unassembled WGS sequence"/>
</dbReference>
<gene>
    <name evidence="1" type="ORF">LAESUDRAFT_717143</name>
</gene>
<accession>A0A165C040</accession>
<dbReference type="GeneID" id="63824330"/>
<reference evidence="1 2" key="1">
    <citation type="journal article" date="2016" name="Mol. Biol. Evol.">
        <title>Comparative Genomics of Early-Diverging Mushroom-Forming Fungi Provides Insights into the Origins of Lignocellulose Decay Capabilities.</title>
        <authorList>
            <person name="Nagy L.G."/>
            <person name="Riley R."/>
            <person name="Tritt A."/>
            <person name="Adam C."/>
            <person name="Daum C."/>
            <person name="Floudas D."/>
            <person name="Sun H."/>
            <person name="Yadav J.S."/>
            <person name="Pangilinan J."/>
            <person name="Larsson K.H."/>
            <person name="Matsuura K."/>
            <person name="Barry K."/>
            <person name="Labutti K."/>
            <person name="Kuo R."/>
            <person name="Ohm R.A."/>
            <person name="Bhattacharya S.S."/>
            <person name="Shirouzu T."/>
            <person name="Yoshinaga Y."/>
            <person name="Martin F.M."/>
            <person name="Grigoriev I.V."/>
            <person name="Hibbett D.S."/>
        </authorList>
    </citation>
    <scope>NUCLEOTIDE SEQUENCE [LARGE SCALE GENOMIC DNA]</scope>
    <source>
        <strain evidence="1 2">93-53</strain>
    </source>
</reference>
<dbReference type="OrthoDB" id="2745718at2759"/>
<organism evidence="1 2">
    <name type="scientific">Laetiporus sulphureus 93-53</name>
    <dbReference type="NCBI Taxonomy" id="1314785"/>
    <lineage>
        <taxon>Eukaryota</taxon>
        <taxon>Fungi</taxon>
        <taxon>Dikarya</taxon>
        <taxon>Basidiomycota</taxon>
        <taxon>Agaricomycotina</taxon>
        <taxon>Agaricomycetes</taxon>
        <taxon>Polyporales</taxon>
        <taxon>Laetiporus</taxon>
    </lineage>
</organism>
<protein>
    <submittedName>
        <fullName evidence="1">Uncharacterized protein</fullName>
    </submittedName>
</protein>
<name>A0A165C040_9APHY</name>
<dbReference type="InParanoid" id="A0A165C040"/>
<dbReference type="RefSeq" id="XP_040759700.1">
    <property type="nucleotide sequence ID" value="XM_040907301.1"/>
</dbReference>
<proteinExistence type="predicted"/>
<keyword evidence="2" id="KW-1185">Reference proteome</keyword>